<dbReference type="InterPro" id="IPR051050">
    <property type="entry name" value="Lipid_II_flippase_MurJ/MviN"/>
</dbReference>
<dbReference type="NCBIfam" id="TIGR01695">
    <property type="entry name" value="murJ_mviN"/>
    <property type="match status" value="1"/>
</dbReference>
<accession>A0A2T1C9E4</accession>
<keyword evidence="6 8" id="KW-1133">Transmembrane helix</keyword>
<keyword evidence="5" id="KW-0573">Peptidoglycan synthesis</keyword>
<sequence>MQSLKLWHKFTSGSINRQIFGAAAIVGVATLIVRLAAFIKEQIVASTFGTTDAIDAFLVALMVPAFVITLVSGSFNAALIPTYIQLKEKSGKAAAERLLANVVIWNIGLLVLVTVIIVSTAPLYLPHLAIGFDRAKLNLTFQLLCVISPVILVSGVVTSWSAVLNAGDKFALAALTPIITPLITIALLFLAKSLGVFSLAVGLVIGALLEGICLALFLTKQGINIIPKWSKFDENLRHVSQQYIPMIAGSLLMNTAPIIDQSMAAMLPAGSVAALNYGNRVIALPITLLTTALSTALIPYFSKMVAKQDWGGIIHTLKHYLLLCLAITIPITVGFFYLSEPITQLIYQRGQFSQKDTLIVAQIQSMYSLQLPFYVCNILVVRLISALQANHILMWSSLLNALINITLNIVLLQVMGIAGIALSTSCMYVICLSFTSYCCFKILRKANVGA</sequence>
<dbReference type="GO" id="GO:0015648">
    <property type="term" value="F:lipid-linked peptidoglycan transporter activity"/>
    <property type="evidence" value="ECO:0007669"/>
    <property type="project" value="TreeGrafter"/>
</dbReference>
<dbReference type="OrthoDB" id="9804143at2"/>
<reference evidence="9 10" key="2">
    <citation type="submission" date="2018-03" db="EMBL/GenBank/DDBJ databases">
        <title>The ancient ancestry and fast evolution of plastids.</title>
        <authorList>
            <person name="Moore K.R."/>
            <person name="Magnabosco C."/>
            <person name="Momper L."/>
            <person name="Gold D.A."/>
            <person name="Bosak T."/>
            <person name="Fournier G.P."/>
        </authorList>
    </citation>
    <scope>NUCLEOTIDE SEQUENCE [LARGE SCALE GENOMIC DNA]</scope>
    <source>
        <strain evidence="9 10">CCAP 1448/3</strain>
    </source>
</reference>
<name>A0A2T1C9E4_9CYAN</name>
<feature type="transmembrane region" description="Helical" evidence="8">
    <location>
        <begin position="358"/>
        <end position="380"/>
    </location>
</feature>
<feature type="transmembrane region" description="Helical" evidence="8">
    <location>
        <begin position="239"/>
        <end position="259"/>
    </location>
</feature>
<feature type="transmembrane region" description="Helical" evidence="8">
    <location>
        <begin position="20"/>
        <end position="39"/>
    </location>
</feature>
<dbReference type="InterPro" id="IPR004268">
    <property type="entry name" value="MurJ"/>
</dbReference>
<feature type="transmembrane region" description="Helical" evidence="8">
    <location>
        <begin position="279"/>
        <end position="300"/>
    </location>
</feature>
<dbReference type="Proteomes" id="UP000238762">
    <property type="component" value="Unassembled WGS sequence"/>
</dbReference>
<dbReference type="GO" id="GO:0034204">
    <property type="term" value="P:lipid translocation"/>
    <property type="evidence" value="ECO:0007669"/>
    <property type="project" value="TreeGrafter"/>
</dbReference>
<protein>
    <submittedName>
        <fullName evidence="9">Murein biosynthesis integral membrane protein MurJ</fullName>
    </submittedName>
</protein>
<dbReference type="PANTHER" id="PTHR47019:SF1">
    <property type="entry name" value="LIPID II FLIPPASE MURJ"/>
    <property type="match status" value="1"/>
</dbReference>
<dbReference type="GO" id="GO:0008360">
    <property type="term" value="P:regulation of cell shape"/>
    <property type="evidence" value="ECO:0007669"/>
    <property type="project" value="UniProtKB-KW"/>
</dbReference>
<evidence type="ECO:0000313" key="9">
    <source>
        <dbReference type="EMBL" id="PSB04854.1"/>
    </source>
</evidence>
<feature type="transmembrane region" description="Helical" evidence="8">
    <location>
        <begin position="59"/>
        <end position="86"/>
    </location>
</feature>
<gene>
    <name evidence="9" type="primary">mviN</name>
    <name evidence="9" type="ORF">C7B64_01835</name>
</gene>
<evidence type="ECO:0000256" key="6">
    <source>
        <dbReference type="ARBA" id="ARBA00022989"/>
    </source>
</evidence>
<comment type="caution">
    <text evidence="9">The sequence shown here is derived from an EMBL/GenBank/DDBJ whole genome shotgun (WGS) entry which is preliminary data.</text>
</comment>
<evidence type="ECO:0000256" key="1">
    <source>
        <dbReference type="ARBA" id="ARBA00004651"/>
    </source>
</evidence>
<feature type="transmembrane region" description="Helical" evidence="8">
    <location>
        <begin position="98"/>
        <end position="121"/>
    </location>
</feature>
<keyword evidence="3 8" id="KW-0812">Transmembrane</keyword>
<feature type="transmembrane region" description="Helical" evidence="8">
    <location>
        <begin position="417"/>
        <end position="440"/>
    </location>
</feature>
<keyword evidence="10" id="KW-1185">Reference proteome</keyword>
<reference evidence="9 10" key="1">
    <citation type="submission" date="2018-02" db="EMBL/GenBank/DDBJ databases">
        <authorList>
            <person name="Cohen D.B."/>
            <person name="Kent A.D."/>
        </authorList>
    </citation>
    <scope>NUCLEOTIDE SEQUENCE [LARGE SCALE GENOMIC DNA]</scope>
    <source>
        <strain evidence="9 10">CCAP 1448/3</strain>
    </source>
</reference>
<dbReference type="Pfam" id="PF03023">
    <property type="entry name" value="MurJ"/>
    <property type="match status" value="1"/>
</dbReference>
<evidence type="ECO:0000256" key="3">
    <source>
        <dbReference type="ARBA" id="ARBA00022692"/>
    </source>
</evidence>
<evidence type="ECO:0000256" key="7">
    <source>
        <dbReference type="ARBA" id="ARBA00023136"/>
    </source>
</evidence>
<evidence type="ECO:0000256" key="8">
    <source>
        <dbReference type="SAM" id="Phobius"/>
    </source>
</evidence>
<evidence type="ECO:0000256" key="4">
    <source>
        <dbReference type="ARBA" id="ARBA00022960"/>
    </source>
</evidence>
<evidence type="ECO:0000256" key="2">
    <source>
        <dbReference type="ARBA" id="ARBA00022475"/>
    </source>
</evidence>
<feature type="transmembrane region" description="Helical" evidence="8">
    <location>
        <begin position="320"/>
        <end position="338"/>
    </location>
</feature>
<feature type="transmembrane region" description="Helical" evidence="8">
    <location>
        <begin position="196"/>
        <end position="218"/>
    </location>
</feature>
<dbReference type="PRINTS" id="PR01806">
    <property type="entry name" value="VIRFACTRMVIN"/>
</dbReference>
<dbReference type="PANTHER" id="PTHR47019">
    <property type="entry name" value="LIPID II FLIPPASE MURJ"/>
    <property type="match status" value="1"/>
</dbReference>
<comment type="subcellular location">
    <subcellularLocation>
        <location evidence="1">Cell membrane</location>
        <topology evidence="1">Multi-pass membrane protein</topology>
    </subcellularLocation>
</comment>
<feature type="transmembrane region" description="Helical" evidence="8">
    <location>
        <begin position="392"/>
        <end position="411"/>
    </location>
</feature>
<keyword evidence="2" id="KW-1003">Cell membrane</keyword>
<dbReference type="CDD" id="cd13123">
    <property type="entry name" value="MATE_MurJ_like"/>
    <property type="match status" value="1"/>
</dbReference>
<feature type="transmembrane region" description="Helical" evidence="8">
    <location>
        <begin position="170"/>
        <end position="190"/>
    </location>
</feature>
<proteinExistence type="predicted"/>
<keyword evidence="4" id="KW-0133">Cell shape</keyword>
<dbReference type="EMBL" id="PVWJ01000006">
    <property type="protein sequence ID" value="PSB04854.1"/>
    <property type="molecule type" value="Genomic_DNA"/>
</dbReference>
<dbReference type="AlphaFoldDB" id="A0A2T1C9E4"/>
<evidence type="ECO:0000256" key="5">
    <source>
        <dbReference type="ARBA" id="ARBA00022984"/>
    </source>
</evidence>
<evidence type="ECO:0000313" key="10">
    <source>
        <dbReference type="Proteomes" id="UP000238762"/>
    </source>
</evidence>
<feature type="transmembrane region" description="Helical" evidence="8">
    <location>
        <begin position="141"/>
        <end position="163"/>
    </location>
</feature>
<organism evidence="9 10">
    <name type="scientific">Merismopedia glauca CCAP 1448/3</name>
    <dbReference type="NCBI Taxonomy" id="1296344"/>
    <lineage>
        <taxon>Bacteria</taxon>
        <taxon>Bacillati</taxon>
        <taxon>Cyanobacteriota</taxon>
        <taxon>Cyanophyceae</taxon>
        <taxon>Synechococcales</taxon>
        <taxon>Merismopediaceae</taxon>
        <taxon>Merismopedia</taxon>
    </lineage>
</organism>
<keyword evidence="7 8" id="KW-0472">Membrane</keyword>
<dbReference type="GO" id="GO:0005886">
    <property type="term" value="C:plasma membrane"/>
    <property type="evidence" value="ECO:0007669"/>
    <property type="project" value="UniProtKB-SubCell"/>
</dbReference>
<dbReference type="GO" id="GO:0009252">
    <property type="term" value="P:peptidoglycan biosynthetic process"/>
    <property type="evidence" value="ECO:0007669"/>
    <property type="project" value="UniProtKB-KW"/>
</dbReference>
<dbReference type="RefSeq" id="WP_106286959.1">
    <property type="nucleotide sequence ID" value="NZ_CAWNTC010000143.1"/>
</dbReference>